<comment type="caution">
    <text evidence="1">The sequence shown here is derived from an EMBL/GenBank/DDBJ whole genome shotgun (WGS) entry which is preliminary data.</text>
</comment>
<keyword evidence="2" id="KW-1185">Reference proteome</keyword>
<evidence type="ECO:0000313" key="2">
    <source>
        <dbReference type="Proteomes" id="UP001153269"/>
    </source>
</evidence>
<evidence type="ECO:0000313" key="1">
    <source>
        <dbReference type="EMBL" id="CAB1440107.1"/>
    </source>
</evidence>
<organism evidence="1 2">
    <name type="scientific">Pleuronectes platessa</name>
    <name type="common">European plaice</name>
    <dbReference type="NCBI Taxonomy" id="8262"/>
    <lineage>
        <taxon>Eukaryota</taxon>
        <taxon>Metazoa</taxon>
        <taxon>Chordata</taxon>
        <taxon>Craniata</taxon>
        <taxon>Vertebrata</taxon>
        <taxon>Euteleostomi</taxon>
        <taxon>Actinopterygii</taxon>
        <taxon>Neopterygii</taxon>
        <taxon>Teleostei</taxon>
        <taxon>Neoteleostei</taxon>
        <taxon>Acanthomorphata</taxon>
        <taxon>Carangaria</taxon>
        <taxon>Pleuronectiformes</taxon>
        <taxon>Pleuronectoidei</taxon>
        <taxon>Pleuronectidae</taxon>
        <taxon>Pleuronectes</taxon>
    </lineage>
</organism>
<dbReference type="AlphaFoldDB" id="A0A9N7V0Y2"/>
<name>A0A9N7V0Y2_PLEPL</name>
<gene>
    <name evidence="1" type="ORF">PLEPLA_LOCUS27873</name>
</gene>
<dbReference type="Proteomes" id="UP001153269">
    <property type="component" value="Unassembled WGS sequence"/>
</dbReference>
<accession>A0A9N7V0Y2</accession>
<protein>
    <submittedName>
        <fullName evidence="1">Uncharacterized protein</fullName>
    </submittedName>
</protein>
<proteinExistence type="predicted"/>
<sequence>MEVKNANAAMLSNYETLKHLLQPGQDLLHLFGGEQLCLLQSPRVRFAPPDISVPHPLVIRDGRVELLHDWVGVSHEATQLASLRTQRHGQHGALYMYLLADR</sequence>
<reference evidence="1" key="1">
    <citation type="submission" date="2020-03" db="EMBL/GenBank/DDBJ databases">
        <authorList>
            <person name="Weist P."/>
        </authorList>
    </citation>
    <scope>NUCLEOTIDE SEQUENCE</scope>
</reference>
<dbReference type="EMBL" id="CADEAL010002395">
    <property type="protein sequence ID" value="CAB1440107.1"/>
    <property type="molecule type" value="Genomic_DNA"/>
</dbReference>